<sequence>MTSKKNTDAENDDLGVLEDSASVDTTALGVLGQTAQFTVTLPGNMDDDDDLVEDSVLDGEFSGEIVEGVIESSHDDETDEDAETPASDDENAEAAEVVVEPIAIVTAPASAPRASAAGASTGSAKSNPAPKSASATKATSAPKSASAPKSTAPKSTSAPSAATPKSTPAAKSAVAPVATVKEHPAEVTLASKRLGDQLGQSSRETADLLTADRLLDPSQVSKPEPEGAWSHFVYTVSGRRINIGDGKRARARKALSSRIASPLTGGARFIPVLSRKGGVGKTTITALLGMALADARDDRVIAVDANPDRGTLADRIVRTHSKSVRDLVRIHDEVRGYHDISAIVARDSTRLDVLASDADPRIAEAFSDEDYRNVADVAAHYYSLVLTDTGTGIVHSVMSATLDLADQIVIVSGLSVDEARLASETLTWLETNGYEAQARNAIIVLNQSTPGSPLVRLNELEAHFRTRARHVVRMPYDPQIAGGGAIVFTGLQPETRQAARELAAVLVEGLRVSAA</sequence>
<dbReference type="GO" id="GO:0016887">
    <property type="term" value="F:ATP hydrolysis activity"/>
    <property type="evidence" value="ECO:0007669"/>
    <property type="project" value="TreeGrafter"/>
</dbReference>
<proteinExistence type="predicted"/>
<dbReference type="GO" id="GO:0009898">
    <property type="term" value="C:cytoplasmic side of plasma membrane"/>
    <property type="evidence" value="ECO:0007669"/>
    <property type="project" value="TreeGrafter"/>
</dbReference>
<dbReference type="EMBL" id="BJUW01000014">
    <property type="protein sequence ID" value="GEK87525.1"/>
    <property type="molecule type" value="Genomic_DNA"/>
</dbReference>
<evidence type="ECO:0000313" key="4">
    <source>
        <dbReference type="Proteomes" id="UP000321225"/>
    </source>
</evidence>
<dbReference type="GO" id="GO:0005524">
    <property type="term" value="F:ATP binding"/>
    <property type="evidence" value="ECO:0007669"/>
    <property type="project" value="TreeGrafter"/>
</dbReference>
<dbReference type="InterPro" id="IPR050625">
    <property type="entry name" value="ParA/MinD_ATPase"/>
</dbReference>
<feature type="compositionally biased region" description="Acidic residues" evidence="1">
    <location>
        <begin position="74"/>
        <end position="93"/>
    </location>
</feature>
<dbReference type="SUPFAM" id="SSF52540">
    <property type="entry name" value="P-loop containing nucleoside triphosphate hydrolases"/>
    <property type="match status" value="1"/>
</dbReference>
<evidence type="ECO:0000313" key="3">
    <source>
        <dbReference type="EMBL" id="GEK87525.1"/>
    </source>
</evidence>
<organism evidence="3 4">
    <name type="scientific">Microbacterium aerolatum</name>
    <dbReference type="NCBI Taxonomy" id="153731"/>
    <lineage>
        <taxon>Bacteria</taxon>
        <taxon>Bacillati</taxon>
        <taxon>Actinomycetota</taxon>
        <taxon>Actinomycetes</taxon>
        <taxon>Micrococcales</taxon>
        <taxon>Microbacteriaceae</taxon>
        <taxon>Microbacterium</taxon>
    </lineage>
</organism>
<dbReference type="RefSeq" id="WP_229718159.1">
    <property type="nucleotide sequence ID" value="NZ_BJUW01000014.1"/>
</dbReference>
<evidence type="ECO:0000256" key="1">
    <source>
        <dbReference type="SAM" id="MobiDB-lite"/>
    </source>
</evidence>
<dbReference type="AlphaFoldDB" id="A0A511AH67"/>
<evidence type="ECO:0000259" key="2">
    <source>
        <dbReference type="Pfam" id="PF01656"/>
    </source>
</evidence>
<feature type="region of interest" description="Disordered" evidence="1">
    <location>
        <begin position="63"/>
        <end position="178"/>
    </location>
</feature>
<name>A0A511AH67_9MICO</name>
<dbReference type="Pfam" id="PF01656">
    <property type="entry name" value="CbiA"/>
    <property type="match status" value="1"/>
</dbReference>
<comment type="caution">
    <text evidence="3">The sequence shown here is derived from an EMBL/GenBank/DDBJ whole genome shotgun (WGS) entry which is preliminary data.</text>
</comment>
<reference evidence="3 4" key="1">
    <citation type="submission" date="2019-07" db="EMBL/GenBank/DDBJ databases">
        <title>Whole genome shotgun sequence of Microbacterium aerolatum NBRC 103071.</title>
        <authorList>
            <person name="Hosoyama A."/>
            <person name="Uohara A."/>
            <person name="Ohji S."/>
            <person name="Ichikawa N."/>
        </authorList>
    </citation>
    <scope>NUCLEOTIDE SEQUENCE [LARGE SCALE GENOMIC DNA]</scope>
    <source>
        <strain evidence="3 4">NBRC 103071</strain>
    </source>
</reference>
<dbReference type="GO" id="GO:0005829">
    <property type="term" value="C:cytosol"/>
    <property type="evidence" value="ECO:0007669"/>
    <property type="project" value="TreeGrafter"/>
</dbReference>
<feature type="domain" description="CobQ/CobB/MinD/ParA nucleotide binding" evidence="2">
    <location>
        <begin position="272"/>
        <end position="313"/>
    </location>
</feature>
<gene>
    <name evidence="3" type="ORF">MAE01_27010</name>
</gene>
<feature type="compositionally biased region" description="Low complexity" evidence="1">
    <location>
        <begin position="94"/>
        <end position="173"/>
    </location>
</feature>
<dbReference type="InterPro" id="IPR002586">
    <property type="entry name" value="CobQ/CobB/MinD/ParA_Nub-bd_dom"/>
</dbReference>
<dbReference type="PANTHER" id="PTHR43384:SF14">
    <property type="entry name" value="ESX-1 SECRETION-ASSOCIATED PROTEIN ESPI"/>
    <property type="match status" value="1"/>
</dbReference>
<keyword evidence="4" id="KW-1185">Reference proteome</keyword>
<accession>A0A511AH67</accession>
<dbReference type="Proteomes" id="UP000321225">
    <property type="component" value="Unassembled WGS sequence"/>
</dbReference>
<dbReference type="GO" id="GO:0051782">
    <property type="term" value="P:negative regulation of cell division"/>
    <property type="evidence" value="ECO:0007669"/>
    <property type="project" value="TreeGrafter"/>
</dbReference>
<protein>
    <recommendedName>
        <fullName evidence="2">CobQ/CobB/MinD/ParA nucleotide binding domain-containing protein</fullName>
    </recommendedName>
</protein>
<dbReference type="PANTHER" id="PTHR43384">
    <property type="entry name" value="SEPTUM SITE-DETERMINING PROTEIN MIND HOMOLOG, CHLOROPLASTIC-RELATED"/>
    <property type="match status" value="1"/>
</dbReference>
<dbReference type="InterPro" id="IPR027417">
    <property type="entry name" value="P-loop_NTPase"/>
</dbReference>
<dbReference type="Gene3D" id="3.40.50.300">
    <property type="entry name" value="P-loop containing nucleotide triphosphate hydrolases"/>
    <property type="match status" value="1"/>
</dbReference>